<comment type="catalytic activity">
    <reaction evidence="12">
        <text>Couples ATP hydrolysis with the unwinding of duplex DNA by translocating in the 3'-5' direction.</text>
        <dbReference type="EC" id="5.6.2.4"/>
    </reaction>
</comment>
<dbReference type="InterPro" id="IPR005259">
    <property type="entry name" value="PriA"/>
</dbReference>
<comment type="function">
    <text evidence="12">Initiates the restart of stalled replication forks, which reloads the replicative helicase on sites other than the origin of replication. Recognizes and binds to abandoned replication forks and remodels them to uncover a helicase loading site. Promotes assembly of the primosome at these replication forks.</text>
</comment>
<dbReference type="GO" id="GO:0003677">
    <property type="term" value="F:DNA binding"/>
    <property type="evidence" value="ECO:0007669"/>
    <property type="project" value="UniProtKB-UniRule"/>
</dbReference>
<feature type="binding site" evidence="12">
    <location>
        <position position="448"/>
    </location>
    <ligand>
        <name>Zn(2+)</name>
        <dbReference type="ChEBI" id="CHEBI:29105"/>
        <label>2</label>
    </ligand>
</feature>
<dbReference type="NCBIfam" id="NF004065">
    <property type="entry name" value="PRK05580.1-1"/>
    <property type="match status" value="1"/>
</dbReference>
<dbReference type="InterPro" id="IPR027417">
    <property type="entry name" value="P-loop_NTPase"/>
</dbReference>
<dbReference type="PROSITE" id="PS51194">
    <property type="entry name" value="HELICASE_CTER"/>
    <property type="match status" value="1"/>
</dbReference>
<dbReference type="InterPro" id="IPR041236">
    <property type="entry name" value="PriA_C"/>
</dbReference>
<dbReference type="RefSeq" id="WP_065610060.1">
    <property type="nucleotide sequence ID" value="NZ_CAWMPN010000006.1"/>
</dbReference>
<protein>
    <recommendedName>
        <fullName evidence="12">Replication restart protein PriA</fullName>
    </recommendedName>
    <alternativeName>
        <fullName evidence="12">ATP-dependent DNA helicase PriA</fullName>
        <ecNumber evidence="12">5.6.2.4</ecNumber>
    </alternativeName>
    <alternativeName>
        <fullName evidence="12">DNA 3'-5' helicase PriA</fullName>
    </alternativeName>
</protein>
<feature type="binding site" evidence="12">
    <location>
        <position position="463"/>
    </location>
    <ligand>
        <name>Zn(2+)</name>
        <dbReference type="ChEBI" id="CHEBI:29105"/>
        <label>2</label>
    </ligand>
</feature>
<evidence type="ECO:0000256" key="7">
    <source>
        <dbReference type="ARBA" id="ARBA00022833"/>
    </source>
</evidence>
<dbReference type="FunFam" id="3.40.1440.60:FF:000001">
    <property type="entry name" value="Primosomal protein N"/>
    <property type="match status" value="1"/>
</dbReference>
<dbReference type="GO" id="GO:0006310">
    <property type="term" value="P:DNA recombination"/>
    <property type="evidence" value="ECO:0007669"/>
    <property type="project" value="InterPro"/>
</dbReference>
<feature type="binding site" evidence="12">
    <location>
        <position position="436"/>
    </location>
    <ligand>
        <name>Zn(2+)</name>
        <dbReference type="ChEBI" id="CHEBI:29105"/>
        <label>1</label>
    </ligand>
</feature>
<feature type="binding site" evidence="12">
    <location>
        <position position="476"/>
    </location>
    <ligand>
        <name>Zn(2+)</name>
        <dbReference type="ChEBI" id="CHEBI:29105"/>
        <label>1</label>
    </ligand>
</feature>
<evidence type="ECO:0000256" key="12">
    <source>
        <dbReference type="HAMAP-Rule" id="MF_00983"/>
    </source>
</evidence>
<keyword evidence="2 12" id="KW-0235">DNA replication</keyword>
<comment type="caution">
    <text evidence="15">The sequence shown here is derived from an EMBL/GenBank/DDBJ whole genome shotgun (WGS) entry which is preliminary data.</text>
</comment>
<dbReference type="NCBIfam" id="NF004067">
    <property type="entry name" value="PRK05580.1-4"/>
    <property type="match status" value="1"/>
</dbReference>
<evidence type="ECO:0000256" key="11">
    <source>
        <dbReference type="ARBA" id="ARBA00048988"/>
    </source>
</evidence>
<dbReference type="Gene3D" id="3.40.1440.60">
    <property type="entry name" value="PriA, 3(prime) DNA-binding domain"/>
    <property type="match status" value="1"/>
</dbReference>
<dbReference type="GO" id="GO:0043138">
    <property type="term" value="F:3'-5' DNA helicase activity"/>
    <property type="evidence" value="ECO:0007669"/>
    <property type="project" value="UniProtKB-EC"/>
</dbReference>
<dbReference type="InterPro" id="IPR011545">
    <property type="entry name" value="DEAD/DEAH_box_helicase_dom"/>
</dbReference>
<dbReference type="InterPro" id="IPR014001">
    <property type="entry name" value="Helicase_ATP-bd"/>
</dbReference>
<dbReference type="Pfam" id="PF00270">
    <property type="entry name" value="DEAD"/>
    <property type="match status" value="1"/>
</dbReference>
<dbReference type="InterPro" id="IPR040498">
    <property type="entry name" value="PriA_CRR"/>
</dbReference>
<evidence type="ECO:0000313" key="16">
    <source>
        <dbReference type="Proteomes" id="UP000093523"/>
    </source>
</evidence>
<feature type="binding site" evidence="12">
    <location>
        <position position="466"/>
    </location>
    <ligand>
        <name>Zn(2+)</name>
        <dbReference type="ChEBI" id="CHEBI:29105"/>
        <label>2</label>
    </ligand>
</feature>
<reference evidence="15 16" key="1">
    <citation type="submission" date="2016-06" db="EMBL/GenBank/DDBJ databases">
        <authorList>
            <person name="Kjaerup R.B."/>
            <person name="Dalgaard T.S."/>
            <person name="Juul-Madsen H.R."/>
        </authorList>
    </citation>
    <scope>NUCLEOTIDE SEQUENCE [LARGE SCALE GENOMIC DNA]</scope>
    <source>
        <strain evidence="15 16">1S159</strain>
    </source>
</reference>
<organism evidence="15 16">
    <name type="scientific">Aliivibrio logei</name>
    <name type="common">Vibrio logei</name>
    <dbReference type="NCBI Taxonomy" id="688"/>
    <lineage>
        <taxon>Bacteria</taxon>
        <taxon>Pseudomonadati</taxon>
        <taxon>Pseudomonadota</taxon>
        <taxon>Gammaproteobacteria</taxon>
        <taxon>Vibrionales</taxon>
        <taxon>Vibrionaceae</taxon>
        <taxon>Aliivibrio</taxon>
    </lineage>
</organism>
<sequence>MSYSIAHVSLPVPLDRTFDYLIKAGQHPVIGGRVKVPFGRQRLIGIVTKLSNDSEFAREKLKGLDSVLDSTSLWTPHLYKLLNWSSTYYQYPLGETLANAMPAWLRKGREASFAALKAWQITELGKNQDLNKLTRAPKQAKALNLVRHQQCSHEQMLEEDITAATLKAVVDKGWIEEISLAPKPTYWQRNVEITQEKPQLNEEQAIAIATVNANPEFGCYLLDGVTGSGKTEVYLQLLEPILQAGRQALILVPEIGLTPQTINRFKRRFNVPVDMIHSALNDTERLNAWLAARDNHAGIIIGTRSALFTPFNDLGIIIVDEEHDASYKQQDSMRYHARDLAVMRANLDNIPIVLGSATPALETLHNAKVGKYHHLTLTKRAGTAIPARHGVLDVKGLYLNSGLSAPLIAQMRKHLSEGNQVMLFLNRRGFSPALMCHECGWMAECKRCDAYYTFHQYSNEIRCHHCGSQQPIMHQCQGCGSTQLISVGVGTEQLETQLMTLFPEYKTVRIDRDSTRRKGSLENYLDAIKNNEYQILIGTQMLAKGHHFPNVTLVGLIDVDSSLFSSDFRAPERLAQLFIQVAGRAGRASKPGEVILQTHHPEHSLLQSLLHHGYGHFAEHALNERKFAQLPPYTHLSLFRAESNNNDNVEQFLRQVRDILESHPQYHDATPVLGPIPAPLARRAGKYRWQLLFQAPNRTVMQSMLRGAKTAIELLPLAKKVRWTLDIEPQDLS</sequence>
<dbReference type="STRING" id="688.A6E04_06110"/>
<dbReference type="GO" id="GO:1990077">
    <property type="term" value="C:primosome complex"/>
    <property type="evidence" value="ECO:0007669"/>
    <property type="project" value="UniProtKB-UniRule"/>
</dbReference>
<evidence type="ECO:0000256" key="6">
    <source>
        <dbReference type="ARBA" id="ARBA00022806"/>
    </source>
</evidence>
<dbReference type="PANTHER" id="PTHR30580:SF0">
    <property type="entry name" value="PRIMOSOMAL PROTEIN N"/>
    <property type="match status" value="1"/>
</dbReference>
<dbReference type="CDD" id="cd17929">
    <property type="entry name" value="DEXHc_priA"/>
    <property type="match status" value="1"/>
</dbReference>
<keyword evidence="7 12" id="KW-0862">Zinc</keyword>
<feature type="binding site" evidence="12">
    <location>
        <position position="479"/>
    </location>
    <ligand>
        <name>Zn(2+)</name>
        <dbReference type="ChEBI" id="CHEBI:29105"/>
        <label>1</label>
    </ligand>
</feature>
<evidence type="ECO:0000256" key="9">
    <source>
        <dbReference type="ARBA" id="ARBA00023125"/>
    </source>
</evidence>
<feature type="domain" description="Helicase C-terminal" evidence="14">
    <location>
        <begin position="471"/>
        <end position="633"/>
    </location>
</feature>
<dbReference type="SMART" id="SM00490">
    <property type="entry name" value="HELICc"/>
    <property type="match status" value="1"/>
</dbReference>
<dbReference type="FunFam" id="3.40.50.300:FF:000489">
    <property type="entry name" value="Primosome assembly protein PriA"/>
    <property type="match status" value="1"/>
</dbReference>
<evidence type="ECO:0000259" key="14">
    <source>
        <dbReference type="PROSITE" id="PS51194"/>
    </source>
</evidence>
<comment type="subunit">
    <text evidence="12">Component of the replication restart primosome.</text>
</comment>
<dbReference type="InterPro" id="IPR041222">
    <property type="entry name" value="PriA_3primeBD"/>
</dbReference>
<evidence type="ECO:0000256" key="1">
    <source>
        <dbReference type="ARBA" id="ARBA00022515"/>
    </source>
</evidence>
<dbReference type="Proteomes" id="UP000093523">
    <property type="component" value="Unassembled WGS sequence"/>
</dbReference>
<keyword evidence="1 12" id="KW-0639">Primosome</keyword>
<dbReference type="Gene3D" id="3.40.50.300">
    <property type="entry name" value="P-loop containing nucleotide triphosphate hydrolases"/>
    <property type="match status" value="2"/>
</dbReference>
<dbReference type="InterPro" id="IPR001650">
    <property type="entry name" value="Helicase_C-like"/>
</dbReference>
<dbReference type="Pfam" id="PF18319">
    <property type="entry name" value="Zn_ribbon_PriA"/>
    <property type="match status" value="1"/>
</dbReference>
<dbReference type="CDD" id="cd18804">
    <property type="entry name" value="SF2_C_priA"/>
    <property type="match status" value="1"/>
</dbReference>
<accession>A0A1B9P2W1</accession>
<comment type="catalytic activity">
    <reaction evidence="11 12">
        <text>ATP + H2O = ADP + phosphate + H(+)</text>
        <dbReference type="Rhea" id="RHEA:13065"/>
        <dbReference type="ChEBI" id="CHEBI:15377"/>
        <dbReference type="ChEBI" id="CHEBI:15378"/>
        <dbReference type="ChEBI" id="CHEBI:30616"/>
        <dbReference type="ChEBI" id="CHEBI:43474"/>
        <dbReference type="ChEBI" id="CHEBI:456216"/>
        <dbReference type="EC" id="5.6.2.4"/>
    </reaction>
</comment>
<evidence type="ECO:0000256" key="8">
    <source>
        <dbReference type="ARBA" id="ARBA00022840"/>
    </source>
</evidence>
<keyword evidence="4 12" id="KW-0547">Nucleotide-binding</keyword>
<dbReference type="GO" id="GO:0006270">
    <property type="term" value="P:DNA replication initiation"/>
    <property type="evidence" value="ECO:0007669"/>
    <property type="project" value="TreeGrafter"/>
</dbReference>
<dbReference type="Pfam" id="PF21213">
    <property type="entry name" value="WHD_PriA"/>
    <property type="match status" value="1"/>
</dbReference>
<evidence type="ECO:0000256" key="3">
    <source>
        <dbReference type="ARBA" id="ARBA00022723"/>
    </source>
</evidence>
<dbReference type="InterPro" id="IPR042115">
    <property type="entry name" value="PriA_3primeBD_sf"/>
</dbReference>
<dbReference type="EC" id="5.6.2.4" evidence="12"/>
<keyword evidence="8 12" id="KW-0067">ATP-binding</keyword>
<dbReference type="GO" id="GO:0005524">
    <property type="term" value="F:ATP binding"/>
    <property type="evidence" value="ECO:0007669"/>
    <property type="project" value="UniProtKB-UniRule"/>
</dbReference>
<feature type="binding site" evidence="12">
    <location>
        <position position="445"/>
    </location>
    <ligand>
        <name>Zn(2+)</name>
        <dbReference type="ChEBI" id="CHEBI:29105"/>
        <label>2</label>
    </ligand>
</feature>
<evidence type="ECO:0000256" key="10">
    <source>
        <dbReference type="ARBA" id="ARBA00023235"/>
    </source>
</evidence>
<dbReference type="EMBL" id="MAJU01000006">
    <property type="protein sequence ID" value="OCH22728.1"/>
    <property type="molecule type" value="Genomic_DNA"/>
</dbReference>
<dbReference type="Pfam" id="PF18074">
    <property type="entry name" value="PriA_C"/>
    <property type="match status" value="1"/>
</dbReference>
<dbReference type="NCBIfam" id="TIGR00595">
    <property type="entry name" value="priA"/>
    <property type="match status" value="1"/>
</dbReference>
<dbReference type="Pfam" id="PF00271">
    <property type="entry name" value="Helicase_C"/>
    <property type="match status" value="1"/>
</dbReference>
<evidence type="ECO:0000256" key="4">
    <source>
        <dbReference type="ARBA" id="ARBA00022741"/>
    </source>
</evidence>
<feature type="domain" description="Helicase ATP-binding" evidence="13">
    <location>
        <begin position="211"/>
        <end position="377"/>
    </location>
</feature>
<feature type="binding site" evidence="12">
    <location>
        <position position="439"/>
    </location>
    <ligand>
        <name>Zn(2+)</name>
        <dbReference type="ChEBI" id="CHEBI:29105"/>
        <label>1</label>
    </ligand>
</feature>
<keyword evidence="10 12" id="KW-0413">Isomerase</keyword>
<evidence type="ECO:0000313" key="15">
    <source>
        <dbReference type="EMBL" id="OCH22728.1"/>
    </source>
</evidence>
<dbReference type="SUPFAM" id="SSF52540">
    <property type="entry name" value="P-loop containing nucleoside triphosphate hydrolases"/>
    <property type="match status" value="2"/>
</dbReference>
<dbReference type="HAMAP" id="MF_00983">
    <property type="entry name" value="PriA"/>
    <property type="match status" value="1"/>
</dbReference>
<evidence type="ECO:0000256" key="2">
    <source>
        <dbReference type="ARBA" id="ARBA00022705"/>
    </source>
</evidence>
<dbReference type="OrthoDB" id="9759544at2"/>
<dbReference type="PROSITE" id="PS51192">
    <property type="entry name" value="HELICASE_ATP_BIND_1"/>
    <property type="match status" value="1"/>
</dbReference>
<dbReference type="InterPro" id="IPR048949">
    <property type="entry name" value="WHD_PriA"/>
</dbReference>
<comment type="similarity">
    <text evidence="12">Belongs to the helicase family. PriA subfamily.</text>
</comment>
<comment type="cofactor">
    <cofactor evidence="12">
        <name>Zn(2+)</name>
        <dbReference type="ChEBI" id="CHEBI:29105"/>
    </cofactor>
    <text evidence="12">Binds 2 zinc ions per subunit.</text>
</comment>
<keyword evidence="5 12" id="KW-0378">Hydrolase</keyword>
<dbReference type="GO" id="GO:0016887">
    <property type="term" value="F:ATP hydrolysis activity"/>
    <property type="evidence" value="ECO:0007669"/>
    <property type="project" value="RHEA"/>
</dbReference>
<proteinExistence type="inferred from homology"/>
<dbReference type="PANTHER" id="PTHR30580">
    <property type="entry name" value="PRIMOSOMAL PROTEIN N"/>
    <property type="match status" value="1"/>
</dbReference>
<dbReference type="SMART" id="SM00487">
    <property type="entry name" value="DEXDc"/>
    <property type="match status" value="1"/>
</dbReference>
<keyword evidence="3 12" id="KW-0479">Metal-binding</keyword>
<dbReference type="Pfam" id="PF17764">
    <property type="entry name" value="PriA_3primeBD"/>
    <property type="match status" value="1"/>
</dbReference>
<name>A0A1B9P2W1_ALILO</name>
<evidence type="ECO:0000259" key="13">
    <source>
        <dbReference type="PROSITE" id="PS51192"/>
    </source>
</evidence>
<gene>
    <name evidence="12" type="primary">priA</name>
    <name evidence="15" type="ORF">A6E04_06110</name>
</gene>
<dbReference type="GO" id="GO:0006302">
    <property type="term" value="P:double-strand break repair"/>
    <property type="evidence" value="ECO:0007669"/>
    <property type="project" value="InterPro"/>
</dbReference>
<dbReference type="FunFam" id="3.40.50.300:FF:002172">
    <property type="entry name" value="Primosomal protein N"/>
    <property type="match status" value="1"/>
</dbReference>
<dbReference type="GO" id="GO:0008270">
    <property type="term" value="F:zinc ion binding"/>
    <property type="evidence" value="ECO:0007669"/>
    <property type="project" value="UniProtKB-UniRule"/>
</dbReference>
<evidence type="ECO:0000256" key="5">
    <source>
        <dbReference type="ARBA" id="ARBA00022801"/>
    </source>
</evidence>
<dbReference type="GO" id="GO:0006269">
    <property type="term" value="P:DNA replication, synthesis of primer"/>
    <property type="evidence" value="ECO:0007669"/>
    <property type="project" value="UniProtKB-KW"/>
</dbReference>
<keyword evidence="9 12" id="KW-0238">DNA-binding</keyword>
<keyword evidence="6 12" id="KW-0347">Helicase</keyword>
<dbReference type="AlphaFoldDB" id="A0A1B9P2W1"/>